<accession>A0AAW1NTD6</accession>
<gene>
    <name evidence="2" type="ORF">WJX73_009565</name>
</gene>
<dbReference type="AlphaFoldDB" id="A0AAW1NTD6"/>
<dbReference type="Proteomes" id="UP001465755">
    <property type="component" value="Unassembled WGS sequence"/>
</dbReference>
<name>A0AAW1NTD6_9CHLO</name>
<reference evidence="2 3" key="1">
    <citation type="journal article" date="2024" name="Nat. Commun.">
        <title>Phylogenomics reveals the evolutionary origins of lichenization in chlorophyte algae.</title>
        <authorList>
            <person name="Puginier C."/>
            <person name="Libourel C."/>
            <person name="Otte J."/>
            <person name="Skaloud P."/>
            <person name="Haon M."/>
            <person name="Grisel S."/>
            <person name="Petersen M."/>
            <person name="Berrin J.G."/>
            <person name="Delaux P.M."/>
            <person name="Dal Grande F."/>
            <person name="Keller J."/>
        </authorList>
    </citation>
    <scope>NUCLEOTIDE SEQUENCE [LARGE SCALE GENOMIC DNA]</scope>
    <source>
        <strain evidence="2 3">SAG 2036</strain>
    </source>
</reference>
<organism evidence="2 3">
    <name type="scientific">Symbiochloris irregularis</name>
    <dbReference type="NCBI Taxonomy" id="706552"/>
    <lineage>
        <taxon>Eukaryota</taxon>
        <taxon>Viridiplantae</taxon>
        <taxon>Chlorophyta</taxon>
        <taxon>core chlorophytes</taxon>
        <taxon>Trebouxiophyceae</taxon>
        <taxon>Trebouxiales</taxon>
        <taxon>Trebouxiaceae</taxon>
        <taxon>Symbiochloris</taxon>
    </lineage>
</organism>
<evidence type="ECO:0000313" key="3">
    <source>
        <dbReference type="Proteomes" id="UP001465755"/>
    </source>
</evidence>
<dbReference type="EMBL" id="JALJOQ010000158">
    <property type="protein sequence ID" value="KAK9792761.1"/>
    <property type="molecule type" value="Genomic_DNA"/>
</dbReference>
<evidence type="ECO:0000313" key="2">
    <source>
        <dbReference type="EMBL" id="KAK9792761.1"/>
    </source>
</evidence>
<protein>
    <submittedName>
        <fullName evidence="2">Uncharacterized protein</fullName>
    </submittedName>
</protein>
<evidence type="ECO:0000256" key="1">
    <source>
        <dbReference type="SAM" id="MobiDB-lite"/>
    </source>
</evidence>
<sequence length="259" mass="28502">MRSAGRLASRLLGLRRTLQIESLTAPGPYSTAPAASLATQERLWAPCCSHAPSCSFRTSTPGNKQPPHPSQVPVDQEHVNIGNENDKEIIRASAKGTHEALYDVVKLHGEEFTETNVATTFNQLAKIAEQKGDDGKAAIQKDPTFHTLIDMVVMGRRRYDVKQLALILRSLAELGFDNDMVFDRMSQHIMDKLPKADPKALVDLATGLAVMGHSPSIVLFEAIQKQALQQKGDLSKAEKEELVKAFSKLGYKDMAEKLK</sequence>
<proteinExistence type="predicted"/>
<feature type="region of interest" description="Disordered" evidence="1">
    <location>
        <begin position="55"/>
        <end position="74"/>
    </location>
</feature>
<comment type="caution">
    <text evidence="2">The sequence shown here is derived from an EMBL/GenBank/DDBJ whole genome shotgun (WGS) entry which is preliminary data.</text>
</comment>
<keyword evidence="3" id="KW-1185">Reference proteome</keyword>